<dbReference type="InterPro" id="IPR003607">
    <property type="entry name" value="HD/PDEase_dom"/>
</dbReference>
<dbReference type="GO" id="GO:0008081">
    <property type="term" value="F:phosphoric diester hydrolase activity"/>
    <property type="evidence" value="ECO:0007669"/>
    <property type="project" value="UniProtKB-ARBA"/>
</dbReference>
<keyword evidence="3" id="KW-1185">Reference proteome</keyword>
<gene>
    <name evidence="2" type="ORF">KAK03_20045</name>
</gene>
<organism evidence="2 3">
    <name type="scientific">Ideonella alba</name>
    <dbReference type="NCBI Taxonomy" id="2824118"/>
    <lineage>
        <taxon>Bacteria</taxon>
        <taxon>Pseudomonadati</taxon>
        <taxon>Pseudomonadota</taxon>
        <taxon>Betaproteobacteria</taxon>
        <taxon>Burkholderiales</taxon>
        <taxon>Sphaerotilaceae</taxon>
        <taxon>Ideonella</taxon>
    </lineage>
</organism>
<evidence type="ECO:0000313" key="2">
    <source>
        <dbReference type="EMBL" id="MBQ0932768.1"/>
    </source>
</evidence>
<dbReference type="InterPro" id="IPR021812">
    <property type="entry name" value="DUF3391"/>
</dbReference>
<dbReference type="Gene3D" id="1.10.3210.10">
    <property type="entry name" value="Hypothetical protein af1432"/>
    <property type="match status" value="1"/>
</dbReference>
<dbReference type="Pfam" id="PF13487">
    <property type="entry name" value="HD_5"/>
    <property type="match status" value="1"/>
</dbReference>
<dbReference type="RefSeq" id="WP_210856477.1">
    <property type="nucleotide sequence ID" value="NZ_JAGQDD010000019.1"/>
</dbReference>
<protein>
    <submittedName>
        <fullName evidence="2">DUF3391 domain-containing protein</fullName>
    </submittedName>
</protein>
<dbReference type="NCBIfam" id="TIGR00277">
    <property type="entry name" value="HDIG"/>
    <property type="match status" value="1"/>
</dbReference>
<evidence type="ECO:0000313" key="3">
    <source>
        <dbReference type="Proteomes" id="UP000676246"/>
    </source>
</evidence>
<feature type="domain" description="HD-GYP" evidence="1">
    <location>
        <begin position="141"/>
        <end position="336"/>
    </location>
</feature>
<dbReference type="PANTHER" id="PTHR45228">
    <property type="entry name" value="CYCLIC DI-GMP PHOSPHODIESTERASE TM_0186-RELATED"/>
    <property type="match status" value="1"/>
</dbReference>
<dbReference type="PROSITE" id="PS51832">
    <property type="entry name" value="HD_GYP"/>
    <property type="match status" value="1"/>
</dbReference>
<sequence>MTETVDVSQLRVGMFVHLDVGWMSHPFPLSSFKIASAEQIQTIQGLGLKQLRWSPERSDPAPVSLELPAHTAAAEEAPAPDPAELARRERAARLEAQLDAMRQCERQFSEACRDLRRINDCVQGEPEQAREATRQLSQALMDKMLVDGELCVRVLGEQQGDRLSAHVMNVTVISMLLGKALGFDAEEMMALGSGALLHDVGKLSLPDRLRLGHDNFSAAEQQHYREHVALGVAQGRRMGLTPQVLLVIAQHHELADASGYPSGVGLDKISTAARVVSMVNHYDNLCNAASVAQSLTPHEALSRMFAHARGKFDAVMLNAFIRLMGIYPPGSIVQLSDDRLAMVMSVNSARPLKPRVLVMDAGVPSEQALHLDLEQVPDLGIRRSLRSDQLPGRALEYLAPRKRLAYFFDVESPALEQA</sequence>
<dbReference type="Proteomes" id="UP000676246">
    <property type="component" value="Unassembled WGS sequence"/>
</dbReference>
<dbReference type="PANTHER" id="PTHR45228:SF4">
    <property type="entry name" value="LIPOPROTEIN"/>
    <property type="match status" value="1"/>
</dbReference>
<dbReference type="InterPro" id="IPR052020">
    <property type="entry name" value="Cyclic_di-GMP/3'3'-cGAMP_PDE"/>
</dbReference>
<proteinExistence type="predicted"/>
<dbReference type="InterPro" id="IPR037522">
    <property type="entry name" value="HD_GYP_dom"/>
</dbReference>
<evidence type="ECO:0000259" key="1">
    <source>
        <dbReference type="PROSITE" id="PS51832"/>
    </source>
</evidence>
<comment type="caution">
    <text evidence="2">The sequence shown here is derived from an EMBL/GenBank/DDBJ whole genome shotgun (WGS) entry which is preliminary data.</text>
</comment>
<dbReference type="EMBL" id="JAGQDD010000019">
    <property type="protein sequence ID" value="MBQ0932768.1"/>
    <property type="molecule type" value="Genomic_DNA"/>
</dbReference>
<reference evidence="2 3" key="1">
    <citation type="submission" date="2021-04" db="EMBL/GenBank/DDBJ databases">
        <title>The genome sequence of Ideonella sp. 3Y2.</title>
        <authorList>
            <person name="Liu Y."/>
        </authorList>
    </citation>
    <scope>NUCLEOTIDE SEQUENCE [LARGE SCALE GENOMIC DNA]</scope>
    <source>
        <strain evidence="2 3">3Y2</strain>
    </source>
</reference>
<dbReference type="Pfam" id="PF11871">
    <property type="entry name" value="DUF3391"/>
    <property type="match status" value="1"/>
</dbReference>
<dbReference type="InterPro" id="IPR006675">
    <property type="entry name" value="HDIG_dom"/>
</dbReference>
<dbReference type="CDD" id="cd00077">
    <property type="entry name" value="HDc"/>
    <property type="match status" value="1"/>
</dbReference>
<name>A0A940YEL6_9BURK</name>
<accession>A0A940YEL6</accession>
<dbReference type="AlphaFoldDB" id="A0A940YEL6"/>
<dbReference type="SUPFAM" id="SSF109604">
    <property type="entry name" value="HD-domain/PDEase-like"/>
    <property type="match status" value="1"/>
</dbReference>